<organism evidence="1 2">
    <name type="scientific">Flavobacterium branchiophilum</name>
    <dbReference type="NCBI Taxonomy" id="55197"/>
    <lineage>
        <taxon>Bacteria</taxon>
        <taxon>Pseudomonadati</taxon>
        <taxon>Bacteroidota</taxon>
        <taxon>Flavobacteriia</taxon>
        <taxon>Flavobacteriales</taxon>
        <taxon>Flavobacteriaceae</taxon>
        <taxon>Flavobacterium</taxon>
    </lineage>
</organism>
<protein>
    <recommendedName>
        <fullName evidence="3">GIY-YIG domain-containing protein</fullName>
    </recommendedName>
</protein>
<dbReference type="RefSeq" id="WP_097554921.1">
    <property type="nucleotide sequence ID" value="NZ_PCMW01000128.1"/>
</dbReference>
<gene>
    <name evidence="1" type="ORF">B0A77_14690</name>
</gene>
<proteinExistence type="predicted"/>
<dbReference type="AlphaFoldDB" id="A0A2H3KUE8"/>
<reference evidence="1 2" key="1">
    <citation type="submission" date="2017-09" db="EMBL/GenBank/DDBJ databases">
        <title>Whole genomes of Flavobacteriaceae.</title>
        <authorList>
            <person name="Stine C."/>
            <person name="Li C."/>
            <person name="Tadesse D."/>
        </authorList>
    </citation>
    <scope>NUCLEOTIDE SEQUENCE [LARGE SCALE GENOMIC DNA]</scope>
    <source>
        <strain evidence="1 2">ATCC 35036</strain>
    </source>
</reference>
<evidence type="ECO:0008006" key="3">
    <source>
        <dbReference type="Google" id="ProtNLM"/>
    </source>
</evidence>
<evidence type="ECO:0000313" key="2">
    <source>
        <dbReference type="Proteomes" id="UP000220828"/>
    </source>
</evidence>
<accession>A0A2H3KUE8</accession>
<sequence length="121" mass="13215">MGESKVLVHNCEVGFYHVTGKDGNVSYIGKGPDTRAKVSKKNNDGESVTHFAVKEGIGGFNKDQVSLIFEHLSIKGKGIDNLNNKINSPGRNLYDNIKDPKVKKAIDVAYKKAIKSKGNKL</sequence>
<dbReference type="Proteomes" id="UP000220828">
    <property type="component" value="Unassembled WGS sequence"/>
</dbReference>
<comment type="caution">
    <text evidence="1">The sequence shown here is derived from an EMBL/GenBank/DDBJ whole genome shotgun (WGS) entry which is preliminary data.</text>
</comment>
<dbReference type="EMBL" id="PCMW01000128">
    <property type="protein sequence ID" value="PDS21947.1"/>
    <property type="molecule type" value="Genomic_DNA"/>
</dbReference>
<name>A0A2H3KUE8_9FLAO</name>
<evidence type="ECO:0000313" key="1">
    <source>
        <dbReference type="EMBL" id="PDS21947.1"/>
    </source>
</evidence>